<dbReference type="GO" id="GO:0005669">
    <property type="term" value="C:transcription factor TFIID complex"/>
    <property type="evidence" value="ECO:0007669"/>
    <property type="project" value="InterPro"/>
</dbReference>
<feature type="domain" description="Bromo" evidence="12">
    <location>
        <begin position="1751"/>
        <end position="1823"/>
    </location>
</feature>
<reference evidence="13" key="1">
    <citation type="submission" date="2020-12" db="EMBL/GenBank/DDBJ databases">
        <title>Metabolic potential, ecology and presence of endohyphal bacteria is reflected in genomic diversity of Mucoromycotina.</title>
        <authorList>
            <person name="Muszewska A."/>
            <person name="Okrasinska A."/>
            <person name="Steczkiewicz K."/>
            <person name="Drgas O."/>
            <person name="Orlowska M."/>
            <person name="Perlinska-Lenart U."/>
            <person name="Aleksandrzak-Piekarczyk T."/>
            <person name="Szatraj K."/>
            <person name="Zielenkiewicz U."/>
            <person name="Pilsyk S."/>
            <person name="Malc E."/>
            <person name="Mieczkowski P."/>
            <person name="Kruszewska J.S."/>
            <person name="Biernat P."/>
            <person name="Pawlowska J."/>
        </authorList>
    </citation>
    <scope>NUCLEOTIDE SEQUENCE</scope>
    <source>
        <strain evidence="13">CBS 226.32</strain>
    </source>
</reference>
<feature type="compositionally biased region" description="Polar residues" evidence="11">
    <location>
        <begin position="1455"/>
        <end position="1470"/>
    </location>
</feature>
<dbReference type="CDD" id="cd09839">
    <property type="entry name" value="M1_like_TAF2"/>
    <property type="match status" value="1"/>
</dbReference>
<feature type="region of interest" description="Disordered" evidence="11">
    <location>
        <begin position="1958"/>
        <end position="2020"/>
    </location>
</feature>
<evidence type="ECO:0000256" key="9">
    <source>
        <dbReference type="ARBA" id="ARBA00076306"/>
    </source>
</evidence>
<dbReference type="FunFam" id="1.10.390.10:FF:000011">
    <property type="entry name" value="Transcription initiation factor TFIID subunit"/>
    <property type="match status" value="1"/>
</dbReference>
<dbReference type="SMART" id="SM00297">
    <property type="entry name" value="BROMO"/>
    <property type="match status" value="6"/>
</dbReference>
<evidence type="ECO:0000256" key="10">
    <source>
        <dbReference type="PROSITE-ProRule" id="PRU00035"/>
    </source>
</evidence>
<keyword evidence="4" id="KW-0805">Transcription regulation</keyword>
<comment type="function">
    <text evidence="8">Functions as a component of the DNA-binding general transcription factor complex TFIID. Binding of TFIID to a promoter (with or without TATA element) is the initial step in pre-initiation complex (PIC) formation. TFIID plays a key role in the regulation of gene expression by RNA polymerase II through different activities such as transcription activator interaction, core promoter recognition and selectivity, TFIIA and TFIIB interaction, chromatin modification (histone acetylation by TAF1), facilitation of DNA opening and initiation of transcription.</text>
</comment>
<dbReference type="PANTHER" id="PTHR15137:SF9">
    <property type="entry name" value="TRANSCRIPTION INITIATION FACTOR TFIID SUBUNIT 2"/>
    <property type="match status" value="1"/>
</dbReference>
<keyword evidence="6" id="KW-0804">Transcription</keyword>
<dbReference type="InterPro" id="IPR001487">
    <property type="entry name" value="Bromodomain"/>
</dbReference>
<comment type="subcellular location">
    <subcellularLocation>
        <location evidence="1">Nucleus</location>
    </subcellularLocation>
</comment>
<dbReference type="InterPro" id="IPR042097">
    <property type="entry name" value="Aminopeptidase_N-like_N_sf"/>
</dbReference>
<dbReference type="GO" id="GO:0016251">
    <property type="term" value="F:RNA polymerase II general transcription initiation factor activity"/>
    <property type="evidence" value="ECO:0007669"/>
    <property type="project" value="TreeGrafter"/>
</dbReference>
<name>A0A8H7RAW6_9FUNG</name>
<feature type="domain" description="Bromo" evidence="12">
    <location>
        <begin position="1292"/>
        <end position="1364"/>
    </location>
</feature>
<sequence>MKGLAELTVQPLNNKLTNIRVNCRQCKIEKAFVNDIPVEFEYNDAVSDLTLGANTSISHHQVYKSRYMNALRDADEGELIVKLPAGCINQVITFETFKLTIYLVSNYIVNTESKPQTPQQSTAEGSTPAATATIPEEIEPTYNTIVIRIEYTLEDPRNGVVYVQKDEEIAPYRSNHVYTVNQPLPGATRSWLPCIDRISERCTWDMEFIVPRKDDGAPVPEYDGEGSFDEVNGIMVVCSGDIIEQVIHPTDNSKKIVHYNLSVPTPAPFIGFAIGPFEMIKLSPSQLQEEVMTAADLDENQQQSLMAEINMMSNIYAFALPGLEEELSVSCSFLMHAMHFYTQEYGSYPFSDYKLVFVEDTWADTASSASLAICSSRLLHPVEIIDQIYSTRRELSQALARQWFGIYIVQKSWPDTWLVRGLANLMGSLFIKRHLGNNEYRLRLKKDMELCCMLDVNRPPVYNPALPYPLDPEDLDFIELKAPLVIYMLDKRMCKGGGTLGLSRVLPKILVSAMSGELAQNAISTHYFLRLCRKVSGFDTKVFAEQWIYRSGCPKFSFSFLFNRKKMVVEIFMRQENTNTPLAIGQEQLGSSTDGSAANYQELMAPLFTGNLTVRIHEADGTPYEHILDIQSTEHKFEVQFNTKYKRIRRNTKRFLAKQAAAAAAVAEEEQENEEGGDGTTVLGIIPSLGLGMPIFEDATQKKEWKIVEWGQDEEDTSGAASAMFDWIRLDAEFEWLCICDFKQPDYMWAAQLTKDRDVVAQHEAIDALKHMPSLPTSTSLLRAVLDPKCFYKIRMEAAYGLASCAKANLNWVGLHQLNKMFHKRYCFPVSSFAQQQMDQDELPITNSIPKPNNFSNLPDYFIQKASVVAFSQIRDHRGLTPVRIRQFLLDLLKYNDNIGNEFSDCYYVATLVSSLGDSLIPASDKPNAIEMDDLEGEQVTAAAKAEIERFRTLDYVIPTYHNIITVTCLRTMTKLMLKNLLPVNIPMFMQYTRYGNYLEVRLAAIDSLFILCGLSDHTLNQYLLDVVKEDPCVYVSHYVARAMLAWLGLAMRESSDTPAITNRFVEEFAEEEGRVVIDDDRGPIEKTPQQQFQASIESLRKRFENDLVLQQNLWNLLNSENTKLDHCIRKYLLQFCEYMFKPIDVGLKVTIRVPTLPPTHEMSEDTSEPPTPTSNPIIRFNKPKQKLEDKPSKSHKKTNSIHIRTEPLSQDVSETATPASAPEIVPSPVSVDTNEHMDIEHVEPIVDIPFEPIERSPSPPPPPPSKPKHKKVDSATAEELKKCRRVINKLNKSRAALPFTEPVDEVLDGAPGYYKMITKPMDLGQIKRKVENKEYKLFSQFEDDIRLMLSNCFKYNGPGTFVYNEGMEFEAAFEKELATLRGKADEETQNMTIVESPATTPRTVHATLPSSSLSTSTTTPSIAAAPTSVVIKPPKPAKTKSFSTVVSSAASASQPDTFSAPPSASSSGVLKSPIERQKSMTPVDVYSSSPKSKTVSVEPKANHDSLNRMTEKEKMSAVLNKTMGSDHAYEFLRPVDPIKQGIPQYIKIIKTPMDLGTIKSRLVNNQYINAQAMDNDMRLMFRNCYTFNPPDTYVYNKSKQLEEDYNKAWKTYFGSIRRGSTDKKSKEKHATPPATSPVAAVSNATTMPTTIKIKAPQDKIKPSSSSSSKPPKAPKPPKAHPVASDVVSPSSSAPKESANDHFGNNKLSASPSVSTHPVSEKASKPKPVTINPEMTESNQKRCERIFKKLYSHQASQPFYEPVDAVALNIPQYYEVIKRPMDLSVIRKKLDEGKYKTIWEFELDVRQIFWNCNAFNDHESWVAKQCSALEVFFNQIWSAEFALPNAIKGEDKKLAKKVVDKLTLHDQAALFNEPVDLESLPDYSAVVKHPMDLRTIWEKLESGKYTSLKAVDQDVRLVFKNCFAYNAPGTFGSDAGKKLEKYYHNISKEMRNRIATISSGATVNASPKRSHSSSPAPAKLAGSTSTTTEELPTPKKVKVVHTKPTADIVPPSSSKSEPMDVDPVVLQSPVMTKSPVIKKSPSIVRSTSVTKSSPIPKSSPVSKPSSHASPSSTPSVIRSPASDTPVKLHPSLQAKMESLVHKLMNRKESFGFHTPVDPVELNIPHYPMIIKQPMDFSTMLKKLKEGQYKNVKEYESDMRLIFTNCYTFNGFDHILSQNAKVLEHILNKEGPILRRKEEQLRSSTTSASPSHHTHVHGNNSKASSSTSAVPRSVSPTEAELRKYASVFDKLQTHPSYFAFGAPVNAELLQIPTYHEIIRRPMDFGTIRERYNKGGYDSPNQILRDVKLVFYNCYLFNLPDDVVTQMGRDLQTEFNRLSKGRGLRTINVDDTAKEAAEAKTEIPNIM</sequence>
<dbReference type="InterPro" id="IPR057991">
    <property type="entry name" value="TPR_TAF2_C"/>
</dbReference>
<evidence type="ECO:0000256" key="4">
    <source>
        <dbReference type="ARBA" id="ARBA00023015"/>
    </source>
</evidence>
<comment type="caution">
    <text evidence="13">The sequence shown here is derived from an EMBL/GenBank/DDBJ whole genome shotgun (WGS) entry which is preliminary data.</text>
</comment>
<feature type="region of interest" description="Disordered" evidence="11">
    <location>
        <begin position="1620"/>
        <end position="1733"/>
    </location>
</feature>
<dbReference type="Pfam" id="PF25577">
    <property type="entry name" value="TPR_TAF2_C"/>
    <property type="match status" value="1"/>
</dbReference>
<dbReference type="GO" id="GO:0000976">
    <property type="term" value="F:transcription cis-regulatory region binding"/>
    <property type="evidence" value="ECO:0007669"/>
    <property type="project" value="TreeGrafter"/>
</dbReference>
<dbReference type="SUPFAM" id="SSF63737">
    <property type="entry name" value="Leukotriene A4 hydrolase N-terminal domain"/>
    <property type="match status" value="1"/>
</dbReference>
<feature type="compositionally biased region" description="Low complexity" evidence="11">
    <location>
        <begin position="1681"/>
        <end position="1695"/>
    </location>
</feature>
<feature type="compositionally biased region" description="Polar residues" evidence="11">
    <location>
        <begin position="1706"/>
        <end position="1718"/>
    </location>
</feature>
<feature type="domain" description="Bromo" evidence="12">
    <location>
        <begin position="1524"/>
        <end position="1596"/>
    </location>
</feature>
<evidence type="ECO:0000256" key="6">
    <source>
        <dbReference type="ARBA" id="ARBA00023163"/>
    </source>
</evidence>
<protein>
    <recommendedName>
        <fullName evidence="3">Transcription initiation factor TFIID subunit 2</fullName>
    </recommendedName>
    <alternativeName>
        <fullName evidence="9">TBP-associated factor 2</fullName>
    </alternativeName>
</protein>
<dbReference type="SUPFAM" id="SSF47370">
    <property type="entry name" value="Bromodomain"/>
    <property type="match status" value="6"/>
</dbReference>
<dbReference type="PROSITE" id="PS00633">
    <property type="entry name" value="BROMODOMAIN_1"/>
    <property type="match status" value="2"/>
</dbReference>
<feature type="region of interest" description="Disordered" evidence="11">
    <location>
        <begin position="1158"/>
        <end position="1229"/>
    </location>
</feature>
<dbReference type="InterPro" id="IPR037813">
    <property type="entry name" value="TAF2"/>
</dbReference>
<evidence type="ECO:0000313" key="14">
    <source>
        <dbReference type="Proteomes" id="UP000650833"/>
    </source>
</evidence>
<feature type="region of interest" description="Disordered" evidence="11">
    <location>
        <begin position="1452"/>
        <end position="1503"/>
    </location>
</feature>
<feature type="compositionally biased region" description="Polar residues" evidence="11">
    <location>
        <begin position="1208"/>
        <end position="1219"/>
    </location>
</feature>
<evidence type="ECO:0000256" key="1">
    <source>
        <dbReference type="ARBA" id="ARBA00004123"/>
    </source>
</evidence>
<dbReference type="Pfam" id="PF00439">
    <property type="entry name" value="Bromodomain"/>
    <property type="match status" value="6"/>
</dbReference>
<dbReference type="GO" id="GO:0006367">
    <property type="term" value="P:transcription initiation at RNA polymerase II promoter"/>
    <property type="evidence" value="ECO:0007669"/>
    <property type="project" value="TreeGrafter"/>
</dbReference>
<proteinExistence type="inferred from homology"/>
<dbReference type="InterPro" id="IPR057345">
    <property type="entry name" value="Ig-like_TAF2"/>
</dbReference>
<dbReference type="InterPro" id="IPR027268">
    <property type="entry name" value="Peptidase_M4/M1_CTD_sf"/>
</dbReference>
<feature type="compositionally biased region" description="Polar residues" evidence="11">
    <location>
        <begin position="113"/>
        <end position="130"/>
    </location>
</feature>
<dbReference type="Proteomes" id="UP000650833">
    <property type="component" value="Unassembled WGS sequence"/>
</dbReference>
<feature type="domain" description="Bromo" evidence="12">
    <location>
        <begin position="2251"/>
        <end position="2323"/>
    </location>
</feature>
<dbReference type="Gene3D" id="2.60.40.1730">
    <property type="entry name" value="tricorn interacting facor f3 domain"/>
    <property type="match status" value="1"/>
</dbReference>
<feature type="domain" description="Bromo" evidence="12">
    <location>
        <begin position="2104"/>
        <end position="2176"/>
    </location>
</feature>
<dbReference type="InterPro" id="IPR018359">
    <property type="entry name" value="Bromodomain_CS"/>
</dbReference>
<evidence type="ECO:0000256" key="3">
    <source>
        <dbReference type="ARBA" id="ARBA00017363"/>
    </source>
</evidence>
<keyword evidence="7" id="KW-0539">Nucleus</keyword>
<dbReference type="Gene3D" id="1.10.390.10">
    <property type="entry name" value="Neutral Protease Domain 2"/>
    <property type="match status" value="1"/>
</dbReference>
<dbReference type="CDD" id="cd04369">
    <property type="entry name" value="Bromodomain"/>
    <property type="match status" value="1"/>
</dbReference>
<feature type="compositionally biased region" description="Basic and acidic residues" evidence="11">
    <location>
        <begin position="1620"/>
        <end position="1631"/>
    </location>
</feature>
<comment type="similarity">
    <text evidence="2">Belongs to the TAF2 family.</text>
</comment>
<evidence type="ECO:0000313" key="13">
    <source>
        <dbReference type="EMBL" id="KAG2206940.1"/>
    </source>
</evidence>
<evidence type="ECO:0000256" key="11">
    <source>
        <dbReference type="SAM" id="MobiDB-lite"/>
    </source>
</evidence>
<evidence type="ECO:0000256" key="7">
    <source>
        <dbReference type="ARBA" id="ARBA00023242"/>
    </source>
</evidence>
<dbReference type="EMBL" id="JAEPRC010000140">
    <property type="protein sequence ID" value="KAG2206940.1"/>
    <property type="molecule type" value="Genomic_DNA"/>
</dbReference>
<feature type="compositionally biased region" description="Polar residues" evidence="11">
    <location>
        <begin position="1958"/>
        <end position="1975"/>
    </location>
</feature>
<feature type="region of interest" description="Disordered" evidence="11">
    <location>
        <begin position="2193"/>
        <end position="2234"/>
    </location>
</feature>
<feature type="region of interest" description="Disordered" evidence="11">
    <location>
        <begin position="1251"/>
        <end position="1278"/>
    </location>
</feature>
<feature type="compositionally biased region" description="Low complexity" evidence="11">
    <location>
        <begin position="2046"/>
        <end position="2076"/>
    </location>
</feature>
<gene>
    <name evidence="13" type="ORF">INT46_005460</name>
</gene>
<keyword evidence="5 10" id="KW-0103">Bromodomain</keyword>
<dbReference type="Gene3D" id="1.20.920.10">
    <property type="entry name" value="Bromodomain-like"/>
    <property type="match status" value="6"/>
</dbReference>
<organism evidence="13 14">
    <name type="scientific">Mucor plumbeus</name>
    <dbReference type="NCBI Taxonomy" id="97098"/>
    <lineage>
        <taxon>Eukaryota</taxon>
        <taxon>Fungi</taxon>
        <taxon>Fungi incertae sedis</taxon>
        <taxon>Mucoromycota</taxon>
        <taxon>Mucoromycotina</taxon>
        <taxon>Mucoromycetes</taxon>
        <taxon>Mucorales</taxon>
        <taxon>Mucorineae</taxon>
        <taxon>Mucoraceae</taxon>
        <taxon>Mucor</taxon>
    </lineage>
</organism>
<evidence type="ECO:0000259" key="12">
    <source>
        <dbReference type="PROSITE" id="PS50014"/>
    </source>
</evidence>
<dbReference type="Pfam" id="PF25316">
    <property type="entry name" value="TAF2_3rd"/>
    <property type="match status" value="1"/>
</dbReference>
<evidence type="ECO:0000256" key="2">
    <source>
        <dbReference type="ARBA" id="ARBA00010937"/>
    </source>
</evidence>
<evidence type="ECO:0000256" key="8">
    <source>
        <dbReference type="ARBA" id="ARBA00025346"/>
    </source>
</evidence>
<keyword evidence="14" id="KW-1185">Reference proteome</keyword>
<feature type="compositionally biased region" description="Low complexity" evidence="11">
    <location>
        <begin position="2220"/>
        <end position="2234"/>
    </location>
</feature>
<feature type="compositionally biased region" description="Polar residues" evidence="11">
    <location>
        <begin position="1487"/>
        <end position="1496"/>
    </location>
</feature>
<feature type="region of interest" description="Disordered" evidence="11">
    <location>
        <begin position="2032"/>
        <end position="2087"/>
    </location>
</feature>
<dbReference type="SUPFAM" id="SSF55486">
    <property type="entry name" value="Metalloproteases ('zincins'), catalytic domain"/>
    <property type="match status" value="1"/>
</dbReference>
<evidence type="ECO:0000256" key="5">
    <source>
        <dbReference type="ARBA" id="ARBA00023117"/>
    </source>
</evidence>
<dbReference type="PANTHER" id="PTHR15137">
    <property type="entry name" value="TRANSCRIPTION INITIATION FACTOR TFIID"/>
    <property type="match status" value="1"/>
</dbReference>
<dbReference type="GO" id="GO:0006325">
    <property type="term" value="P:chromatin organization"/>
    <property type="evidence" value="ECO:0007669"/>
    <property type="project" value="UniProtKB-ARBA"/>
</dbReference>
<feature type="region of interest" description="Disordered" evidence="11">
    <location>
        <begin position="113"/>
        <end position="134"/>
    </location>
</feature>
<accession>A0A8H7RAW6</accession>
<dbReference type="PRINTS" id="PR00503">
    <property type="entry name" value="BROMODOMAIN"/>
</dbReference>
<dbReference type="GO" id="GO:0003682">
    <property type="term" value="F:chromatin binding"/>
    <property type="evidence" value="ECO:0007669"/>
    <property type="project" value="TreeGrafter"/>
</dbReference>
<dbReference type="PROSITE" id="PS50014">
    <property type="entry name" value="BROMODOMAIN_2"/>
    <property type="match status" value="6"/>
</dbReference>
<dbReference type="OrthoDB" id="308861at2759"/>
<dbReference type="InterPro" id="IPR036427">
    <property type="entry name" value="Bromodomain-like_sf"/>
</dbReference>
<feature type="compositionally biased region" description="Low complexity" evidence="11">
    <location>
        <begin position="1632"/>
        <end position="1647"/>
    </location>
</feature>
<feature type="domain" description="Bromo" evidence="12">
    <location>
        <begin position="1863"/>
        <end position="1933"/>
    </location>
</feature>